<dbReference type="AlphaFoldDB" id="A0A5J4JZT5"/>
<dbReference type="Gene3D" id="3.40.1010.10">
    <property type="entry name" value="Cobalt-precorrin-4 Transmethylase, Domain 1"/>
    <property type="match status" value="1"/>
</dbReference>
<comment type="function">
    <text evidence="6">Catalyzes the 2'-O-methylation of the ribose of cytidine 1402 (C1402) in 16S rRNA.</text>
</comment>
<accession>A0A5J4JZT5</accession>
<dbReference type="SUPFAM" id="SSF53790">
    <property type="entry name" value="Tetrapyrrole methylase"/>
    <property type="match status" value="1"/>
</dbReference>
<dbReference type="InterPro" id="IPR000878">
    <property type="entry name" value="4pyrrol_Mease"/>
</dbReference>
<dbReference type="EMBL" id="BKZV01000001">
    <property type="protein sequence ID" value="GER82494.1"/>
    <property type="molecule type" value="Genomic_DNA"/>
</dbReference>
<evidence type="ECO:0000259" key="8">
    <source>
        <dbReference type="Pfam" id="PF00590"/>
    </source>
</evidence>
<dbReference type="GO" id="GO:0070677">
    <property type="term" value="F:rRNA (cytosine-2'-O-)-methyltransferase activity"/>
    <property type="evidence" value="ECO:0007669"/>
    <property type="project" value="UniProtKB-UniRule"/>
</dbReference>
<dbReference type="Pfam" id="PF00590">
    <property type="entry name" value="TP_methylase"/>
    <property type="match status" value="1"/>
</dbReference>
<keyword evidence="2 6" id="KW-0698">rRNA processing</keyword>
<dbReference type="RefSeq" id="WP_151727346.1">
    <property type="nucleotide sequence ID" value="NZ_BKZV01000001.1"/>
</dbReference>
<comment type="catalytic activity">
    <reaction evidence="6">
        <text>cytidine(1402) in 16S rRNA + S-adenosyl-L-methionine = 2'-O-methylcytidine(1402) in 16S rRNA + S-adenosyl-L-homocysteine + H(+)</text>
        <dbReference type="Rhea" id="RHEA:42924"/>
        <dbReference type="Rhea" id="RHEA-COMP:10285"/>
        <dbReference type="Rhea" id="RHEA-COMP:10286"/>
        <dbReference type="ChEBI" id="CHEBI:15378"/>
        <dbReference type="ChEBI" id="CHEBI:57856"/>
        <dbReference type="ChEBI" id="CHEBI:59789"/>
        <dbReference type="ChEBI" id="CHEBI:74495"/>
        <dbReference type="ChEBI" id="CHEBI:82748"/>
        <dbReference type="EC" id="2.1.1.198"/>
    </reaction>
</comment>
<reference evidence="9 10" key="1">
    <citation type="journal article" date="2019" name="Int. J. Syst. Evol. Microbiol.">
        <title>Thermogemmatispora aurantia sp. nov. and Thermogemmatispora argillosa sp. nov., within the class Ktedonobacteria, and emended description of the genus Thermogemmatispora.</title>
        <authorList>
            <person name="Zheng Y."/>
            <person name="Wang C.M."/>
            <person name="Sakai Y."/>
            <person name="Abe K."/>
            <person name="Yokota A."/>
            <person name="Yabe S."/>
        </authorList>
    </citation>
    <scope>NUCLEOTIDE SEQUENCE [LARGE SCALE GENOMIC DNA]</scope>
    <source>
        <strain evidence="9 10">A1-2</strain>
    </source>
</reference>
<dbReference type="HAMAP" id="MF_01877">
    <property type="entry name" value="16SrRNA_methyltr_I"/>
    <property type="match status" value="1"/>
</dbReference>
<evidence type="ECO:0000256" key="3">
    <source>
        <dbReference type="ARBA" id="ARBA00022603"/>
    </source>
</evidence>
<organism evidence="9 10">
    <name type="scientific">Thermogemmatispora aurantia</name>
    <dbReference type="NCBI Taxonomy" id="2045279"/>
    <lineage>
        <taxon>Bacteria</taxon>
        <taxon>Bacillati</taxon>
        <taxon>Chloroflexota</taxon>
        <taxon>Ktedonobacteria</taxon>
        <taxon>Thermogemmatisporales</taxon>
        <taxon>Thermogemmatisporaceae</taxon>
        <taxon>Thermogemmatispora</taxon>
    </lineage>
</organism>
<dbReference type="Gene3D" id="3.30.950.10">
    <property type="entry name" value="Methyltransferase, Cobalt-precorrin-4 Transmethylase, Domain 2"/>
    <property type="match status" value="1"/>
</dbReference>
<dbReference type="PIRSF" id="PIRSF005917">
    <property type="entry name" value="MTase_YraL"/>
    <property type="match status" value="1"/>
</dbReference>
<evidence type="ECO:0000313" key="10">
    <source>
        <dbReference type="Proteomes" id="UP000334820"/>
    </source>
</evidence>
<dbReference type="FunFam" id="3.30.950.10:FF:000002">
    <property type="entry name" value="Ribosomal RNA small subunit methyltransferase I"/>
    <property type="match status" value="1"/>
</dbReference>
<feature type="compositionally biased region" description="Acidic residues" evidence="7">
    <location>
        <begin position="243"/>
        <end position="254"/>
    </location>
</feature>
<dbReference type="InterPro" id="IPR035996">
    <property type="entry name" value="4pyrrol_Methylase_sf"/>
</dbReference>
<dbReference type="NCBIfam" id="TIGR00096">
    <property type="entry name" value="16S rRNA (cytidine(1402)-2'-O)-methyltransferase"/>
    <property type="match status" value="1"/>
</dbReference>
<proteinExistence type="inferred from homology"/>
<protein>
    <recommendedName>
        <fullName evidence="6">Ribosomal RNA small subunit methyltransferase I</fullName>
        <ecNumber evidence="6">2.1.1.198</ecNumber>
    </recommendedName>
    <alternativeName>
        <fullName evidence="6">16S rRNA 2'-O-ribose C1402 methyltransferase</fullName>
    </alternativeName>
    <alternativeName>
        <fullName evidence="6">rRNA (cytidine-2'-O-)-methyltransferase RsmI</fullName>
    </alternativeName>
</protein>
<feature type="domain" description="Tetrapyrrole methylase" evidence="8">
    <location>
        <begin position="3"/>
        <end position="202"/>
    </location>
</feature>
<gene>
    <name evidence="6 9" type="primary">rsmI</name>
    <name evidence="9" type="ORF">KTAU_11310</name>
</gene>
<keyword evidence="10" id="KW-1185">Reference proteome</keyword>
<comment type="similarity">
    <text evidence="6">Belongs to the methyltransferase superfamily. RsmI family.</text>
</comment>
<keyword evidence="5 6" id="KW-0949">S-adenosyl-L-methionine</keyword>
<dbReference type="InterPro" id="IPR014777">
    <property type="entry name" value="4pyrrole_Mease_sub1"/>
</dbReference>
<evidence type="ECO:0000256" key="2">
    <source>
        <dbReference type="ARBA" id="ARBA00022552"/>
    </source>
</evidence>
<dbReference type="CDD" id="cd11648">
    <property type="entry name" value="RsmI"/>
    <property type="match status" value="1"/>
</dbReference>
<dbReference type="Proteomes" id="UP000334820">
    <property type="component" value="Unassembled WGS sequence"/>
</dbReference>
<dbReference type="InterPro" id="IPR008189">
    <property type="entry name" value="rRNA_ssu_MeTfrase_I"/>
</dbReference>
<comment type="caution">
    <text evidence="9">The sequence shown here is derived from an EMBL/GenBank/DDBJ whole genome shotgun (WGS) entry which is preliminary data.</text>
</comment>
<dbReference type="EC" id="2.1.1.198" evidence="6"/>
<evidence type="ECO:0000256" key="1">
    <source>
        <dbReference type="ARBA" id="ARBA00022490"/>
    </source>
</evidence>
<name>A0A5J4JZT5_9CHLR</name>
<sequence length="254" mass="27958">MSTLYLVATPIGNLGDITLRALEVLRSVDLIAAEDTRKTSILLRHYDIHKPLLAFYEHNEERAGRQIEALLKQGKSVALVTSAGTPGISDPGYTLVQRAIQAGIPVTMIPGPAAFVMALVLSGLPVHSFTFRGFPPRKAGRRRRFLEADRHSPYTLIYYESPYRLTDLLRDALEVFGDRPAALANELTKMFEKVYRGTLSSLLEAIAQEKPRGEYVLVVAGASGEQEAIHQEGATWAEPPSAEVDEPDSEAEED</sequence>
<dbReference type="GO" id="GO:0005737">
    <property type="term" value="C:cytoplasm"/>
    <property type="evidence" value="ECO:0007669"/>
    <property type="project" value="UniProtKB-SubCell"/>
</dbReference>
<dbReference type="PANTHER" id="PTHR46111:SF1">
    <property type="entry name" value="RIBOSOMAL RNA SMALL SUBUNIT METHYLTRANSFERASE I"/>
    <property type="match status" value="1"/>
</dbReference>
<evidence type="ECO:0000256" key="4">
    <source>
        <dbReference type="ARBA" id="ARBA00022679"/>
    </source>
</evidence>
<evidence type="ECO:0000256" key="6">
    <source>
        <dbReference type="HAMAP-Rule" id="MF_01877"/>
    </source>
</evidence>
<keyword evidence="1 6" id="KW-0963">Cytoplasm</keyword>
<dbReference type="InterPro" id="IPR014776">
    <property type="entry name" value="4pyrrole_Mease_sub2"/>
</dbReference>
<keyword evidence="3 6" id="KW-0489">Methyltransferase</keyword>
<evidence type="ECO:0000256" key="5">
    <source>
        <dbReference type="ARBA" id="ARBA00022691"/>
    </source>
</evidence>
<evidence type="ECO:0000313" key="9">
    <source>
        <dbReference type="EMBL" id="GER82494.1"/>
    </source>
</evidence>
<dbReference type="PANTHER" id="PTHR46111">
    <property type="entry name" value="RIBOSOMAL RNA SMALL SUBUNIT METHYLTRANSFERASE I"/>
    <property type="match status" value="1"/>
</dbReference>
<comment type="subcellular location">
    <subcellularLocation>
        <location evidence="6">Cytoplasm</location>
    </subcellularLocation>
</comment>
<feature type="region of interest" description="Disordered" evidence="7">
    <location>
        <begin position="228"/>
        <end position="254"/>
    </location>
</feature>
<keyword evidence="4 6" id="KW-0808">Transferase</keyword>
<evidence type="ECO:0000256" key="7">
    <source>
        <dbReference type="SAM" id="MobiDB-lite"/>
    </source>
</evidence>
<dbReference type="FunFam" id="3.40.1010.10:FF:000007">
    <property type="entry name" value="Ribosomal RNA small subunit methyltransferase I"/>
    <property type="match status" value="1"/>
</dbReference>